<name>A0A5B0DX79_9HYPH</name>
<evidence type="ECO:0000256" key="2">
    <source>
        <dbReference type="ARBA" id="ARBA00012980"/>
    </source>
</evidence>
<feature type="domain" description="Thymidylate kinase-like" evidence="13">
    <location>
        <begin position="8"/>
        <end position="198"/>
    </location>
</feature>
<comment type="caution">
    <text evidence="14">The sequence shown here is derived from an EMBL/GenBank/DDBJ whole genome shotgun (WGS) entry which is preliminary data.</text>
</comment>
<evidence type="ECO:0000256" key="9">
    <source>
        <dbReference type="ARBA" id="ARBA00029962"/>
    </source>
</evidence>
<keyword evidence="7 12" id="KW-0418">Kinase</keyword>
<evidence type="ECO:0000256" key="1">
    <source>
        <dbReference type="ARBA" id="ARBA00009776"/>
    </source>
</evidence>
<dbReference type="PANTHER" id="PTHR10344">
    <property type="entry name" value="THYMIDYLATE KINASE"/>
    <property type="match status" value="1"/>
</dbReference>
<dbReference type="CDD" id="cd01672">
    <property type="entry name" value="TMPK"/>
    <property type="match status" value="1"/>
</dbReference>
<dbReference type="PANTHER" id="PTHR10344:SF4">
    <property type="entry name" value="UMP-CMP KINASE 2, MITOCHONDRIAL"/>
    <property type="match status" value="1"/>
</dbReference>
<dbReference type="GO" id="GO:0005524">
    <property type="term" value="F:ATP binding"/>
    <property type="evidence" value="ECO:0007669"/>
    <property type="project" value="UniProtKB-UniRule"/>
</dbReference>
<dbReference type="GO" id="GO:0005829">
    <property type="term" value="C:cytosol"/>
    <property type="evidence" value="ECO:0007669"/>
    <property type="project" value="TreeGrafter"/>
</dbReference>
<dbReference type="Pfam" id="PF02223">
    <property type="entry name" value="Thymidylate_kin"/>
    <property type="match status" value="1"/>
</dbReference>
<evidence type="ECO:0000256" key="10">
    <source>
        <dbReference type="ARBA" id="ARBA00048743"/>
    </source>
</evidence>
<evidence type="ECO:0000256" key="4">
    <source>
        <dbReference type="ARBA" id="ARBA00022679"/>
    </source>
</evidence>
<evidence type="ECO:0000256" key="6">
    <source>
        <dbReference type="ARBA" id="ARBA00022741"/>
    </source>
</evidence>
<keyword evidence="6 12" id="KW-0547">Nucleotide-binding</keyword>
<dbReference type="GO" id="GO:0006233">
    <property type="term" value="P:dTDP biosynthetic process"/>
    <property type="evidence" value="ECO:0007669"/>
    <property type="project" value="InterPro"/>
</dbReference>
<dbReference type="InterPro" id="IPR018094">
    <property type="entry name" value="Thymidylate_kinase"/>
</dbReference>
<dbReference type="RefSeq" id="WP_149299286.1">
    <property type="nucleotide sequence ID" value="NZ_VTWH01000002.1"/>
</dbReference>
<evidence type="ECO:0000259" key="13">
    <source>
        <dbReference type="Pfam" id="PF02223"/>
    </source>
</evidence>
<dbReference type="InterPro" id="IPR018095">
    <property type="entry name" value="Thymidylate_kin_CS"/>
</dbReference>
<evidence type="ECO:0000256" key="7">
    <source>
        <dbReference type="ARBA" id="ARBA00022777"/>
    </source>
</evidence>
<evidence type="ECO:0000313" key="15">
    <source>
        <dbReference type="Proteomes" id="UP000324738"/>
    </source>
</evidence>
<dbReference type="NCBIfam" id="TIGR00041">
    <property type="entry name" value="DTMP_kinase"/>
    <property type="match status" value="1"/>
</dbReference>
<dbReference type="EC" id="2.7.4.9" evidence="2 12"/>
<dbReference type="Gene3D" id="3.40.50.300">
    <property type="entry name" value="P-loop containing nucleotide triphosphate hydrolases"/>
    <property type="match status" value="1"/>
</dbReference>
<accession>A0A5B0DX79</accession>
<evidence type="ECO:0000256" key="8">
    <source>
        <dbReference type="ARBA" id="ARBA00022840"/>
    </source>
</evidence>
<evidence type="ECO:0000256" key="11">
    <source>
        <dbReference type="ARBA" id="ARBA00057735"/>
    </source>
</evidence>
<dbReference type="HAMAP" id="MF_00165">
    <property type="entry name" value="Thymidylate_kinase"/>
    <property type="match status" value="1"/>
</dbReference>
<keyword evidence="5 12" id="KW-0545">Nucleotide biosynthesis</keyword>
<evidence type="ECO:0000256" key="5">
    <source>
        <dbReference type="ARBA" id="ARBA00022727"/>
    </source>
</evidence>
<keyword evidence="15" id="KW-1185">Reference proteome</keyword>
<gene>
    <name evidence="12" type="primary">tmk</name>
    <name evidence="14" type="ORF">FPY71_07565</name>
</gene>
<dbReference type="SUPFAM" id="SSF52540">
    <property type="entry name" value="P-loop containing nucleoside triphosphate hydrolases"/>
    <property type="match status" value="1"/>
</dbReference>
<dbReference type="EMBL" id="VTWH01000002">
    <property type="protein sequence ID" value="KAA0970371.1"/>
    <property type="molecule type" value="Genomic_DNA"/>
</dbReference>
<proteinExistence type="inferred from homology"/>
<dbReference type="InterPro" id="IPR039430">
    <property type="entry name" value="Thymidylate_kin-like_dom"/>
</dbReference>
<evidence type="ECO:0000256" key="12">
    <source>
        <dbReference type="HAMAP-Rule" id="MF_00165"/>
    </source>
</evidence>
<protein>
    <recommendedName>
        <fullName evidence="3 12">Thymidylate kinase</fullName>
        <ecNumber evidence="2 12">2.7.4.9</ecNumber>
    </recommendedName>
    <alternativeName>
        <fullName evidence="9 12">dTMP kinase</fullName>
    </alternativeName>
</protein>
<reference evidence="14 15" key="1">
    <citation type="submission" date="2019-08" db="EMBL/GenBank/DDBJ databases">
        <title>Aureimonas fodiniaquatilis sp. nov., isolated from a coal mine wastewater.</title>
        <authorList>
            <person name="Kim W."/>
        </authorList>
    </citation>
    <scope>NUCLEOTIDE SEQUENCE [LARGE SCALE GENOMIC DNA]</scope>
    <source>
        <strain evidence="14 15">CAU 1482</strain>
    </source>
</reference>
<dbReference type="PROSITE" id="PS01331">
    <property type="entry name" value="THYMIDYLATE_KINASE"/>
    <property type="match status" value="1"/>
</dbReference>
<feature type="binding site" evidence="12">
    <location>
        <begin position="10"/>
        <end position="17"/>
    </location>
    <ligand>
        <name>ATP</name>
        <dbReference type="ChEBI" id="CHEBI:30616"/>
    </ligand>
</feature>
<comment type="catalytic activity">
    <reaction evidence="10 12">
        <text>dTMP + ATP = dTDP + ADP</text>
        <dbReference type="Rhea" id="RHEA:13517"/>
        <dbReference type="ChEBI" id="CHEBI:30616"/>
        <dbReference type="ChEBI" id="CHEBI:58369"/>
        <dbReference type="ChEBI" id="CHEBI:63528"/>
        <dbReference type="ChEBI" id="CHEBI:456216"/>
        <dbReference type="EC" id="2.7.4.9"/>
    </reaction>
</comment>
<dbReference type="AlphaFoldDB" id="A0A5B0DX79"/>
<dbReference type="GO" id="GO:0004798">
    <property type="term" value="F:dTMP kinase activity"/>
    <property type="evidence" value="ECO:0007669"/>
    <property type="project" value="UniProtKB-UniRule"/>
</dbReference>
<dbReference type="FunFam" id="3.40.50.300:FF:000225">
    <property type="entry name" value="Thymidylate kinase"/>
    <property type="match status" value="1"/>
</dbReference>
<dbReference type="GO" id="GO:0006235">
    <property type="term" value="P:dTTP biosynthetic process"/>
    <property type="evidence" value="ECO:0007669"/>
    <property type="project" value="UniProtKB-UniRule"/>
</dbReference>
<evidence type="ECO:0000313" key="14">
    <source>
        <dbReference type="EMBL" id="KAA0970371.1"/>
    </source>
</evidence>
<comment type="similarity">
    <text evidence="1 12">Belongs to the thymidylate kinase family.</text>
</comment>
<sequence>MAGLFITFEGGEGSGKTTQVERLAAALEARGRDVHVTREPGGTTGADILRELVLSGAARQFGNDIEAVLFAAARADHVAAVIAPNLAGNVDVICDRFIDSTRVYQGRDDNGPFLAALEKAVLQGHQPDLTFILDLPADVGLARANARRGNVNADRFESEETEIHEARRQRFLAIARKEPQRCHVIDAQRPIAEVAAEILVKVDMFFLQSTGE</sequence>
<keyword evidence="8 12" id="KW-0067">ATP-binding</keyword>
<comment type="function">
    <text evidence="11 12">Phosphorylation of dTMP to form dTDP in both de novo and salvage pathways of dTTP synthesis.</text>
</comment>
<evidence type="ECO:0000256" key="3">
    <source>
        <dbReference type="ARBA" id="ARBA00017144"/>
    </source>
</evidence>
<dbReference type="InterPro" id="IPR027417">
    <property type="entry name" value="P-loop_NTPase"/>
</dbReference>
<dbReference type="OrthoDB" id="9774907at2"/>
<dbReference type="Proteomes" id="UP000324738">
    <property type="component" value="Unassembled WGS sequence"/>
</dbReference>
<organism evidence="14 15">
    <name type="scientific">Aureimonas fodinaquatilis</name>
    <dbReference type="NCBI Taxonomy" id="2565783"/>
    <lineage>
        <taxon>Bacteria</taxon>
        <taxon>Pseudomonadati</taxon>
        <taxon>Pseudomonadota</taxon>
        <taxon>Alphaproteobacteria</taxon>
        <taxon>Hyphomicrobiales</taxon>
        <taxon>Aurantimonadaceae</taxon>
        <taxon>Aureimonas</taxon>
    </lineage>
</organism>
<keyword evidence="4 12" id="KW-0808">Transferase</keyword>
<dbReference type="GO" id="GO:0006227">
    <property type="term" value="P:dUDP biosynthetic process"/>
    <property type="evidence" value="ECO:0007669"/>
    <property type="project" value="TreeGrafter"/>
</dbReference>